<sequence length="422" mass="48911">MEQKIQALITATKEKFGLTNYYLHTSSFRRSLDIFEDTTYILTTEWLPSHAKKVEEDDLNPPGTAIIDINVHTGQLKSILFVDNKSFAEKNIIVSTSTNDIIQWIEEETGLTYNEQFQLVEEGNGRLFFKECFMGIPVSPSGSIEIKYSQDGQLTLFSAIGQFPPKDKFKQDVPALSLEKVADLSKKQIKLIEFPLEKQKQILPFYGLEEIYITNDLTRTIPYEFFVNDKIQLAIDKIIYWDLPTNQSFEKTFLTFANDVTIEQVISKERHPNLLPFTNPEKEQCISTVSDFLRQEYPNDTGKWILKTLYRQDNYIYATLKYNEHSDFIFKRKLLVIIDAENLQAINSMDSQFMLNTFEAYTTVKKRTITENQAFDQLKNHLELTPIYVYDKRLAQYILCGKLDCAFSVNATNGELVKLDDL</sequence>
<evidence type="ECO:0000313" key="2">
    <source>
        <dbReference type="Proteomes" id="UP001178322"/>
    </source>
</evidence>
<name>A0AAX3WSD8_9BACI</name>
<organism evidence="1 2">
    <name type="scientific">Lysinibacillus pakistanensis</name>
    <dbReference type="NCBI Taxonomy" id="759811"/>
    <lineage>
        <taxon>Bacteria</taxon>
        <taxon>Bacillati</taxon>
        <taxon>Bacillota</taxon>
        <taxon>Bacilli</taxon>
        <taxon>Bacillales</taxon>
        <taxon>Bacillaceae</taxon>
        <taxon>Lysinibacillus</taxon>
    </lineage>
</organism>
<dbReference type="EMBL" id="CP126101">
    <property type="protein sequence ID" value="WHY49541.1"/>
    <property type="molecule type" value="Genomic_DNA"/>
</dbReference>
<proteinExistence type="predicted"/>
<reference evidence="1" key="1">
    <citation type="submission" date="2023-05" db="EMBL/GenBank/DDBJ databases">
        <title>Comparative genomics of Bacillaceae isolates and their secondary metabolite potential.</title>
        <authorList>
            <person name="Song L."/>
            <person name="Nielsen L.J."/>
            <person name="Mohite O."/>
            <person name="Xu X."/>
            <person name="Weber T."/>
            <person name="Kovacs A.T."/>
        </authorList>
    </citation>
    <scope>NUCLEOTIDE SEQUENCE</scope>
    <source>
        <strain evidence="1">LY1</strain>
    </source>
</reference>
<evidence type="ECO:0008006" key="3">
    <source>
        <dbReference type="Google" id="ProtNLM"/>
    </source>
</evidence>
<dbReference type="Proteomes" id="UP001178322">
    <property type="component" value="Chromosome"/>
</dbReference>
<dbReference type="AlphaFoldDB" id="A0AAX3WSD8"/>
<dbReference type="RefSeq" id="WP_283868278.1">
    <property type="nucleotide sequence ID" value="NZ_CP126101.1"/>
</dbReference>
<accession>A0AAX3WSD8</accession>
<protein>
    <recommendedName>
        <fullName evidence="3">DUF4901 domain-containing protein</fullName>
    </recommendedName>
</protein>
<gene>
    <name evidence="1" type="ORF">QNH24_14460</name>
</gene>
<evidence type="ECO:0000313" key="1">
    <source>
        <dbReference type="EMBL" id="WHY49541.1"/>
    </source>
</evidence>